<reference evidence="1 2" key="1">
    <citation type="journal article" date="2016" name="Nat. Commun.">
        <title>Thousands of microbial genomes shed light on interconnected biogeochemical processes in an aquifer system.</title>
        <authorList>
            <person name="Anantharaman K."/>
            <person name="Brown C.T."/>
            <person name="Hug L.A."/>
            <person name="Sharon I."/>
            <person name="Castelle C.J."/>
            <person name="Probst A.J."/>
            <person name="Thomas B.C."/>
            <person name="Singh A."/>
            <person name="Wilkins M.J."/>
            <person name="Karaoz U."/>
            <person name="Brodie E.L."/>
            <person name="Williams K.H."/>
            <person name="Hubbard S.S."/>
            <person name="Banfield J.F."/>
        </authorList>
    </citation>
    <scope>NUCLEOTIDE SEQUENCE [LARGE SCALE GENOMIC DNA]</scope>
</reference>
<organism evidence="1 2">
    <name type="scientific">Candidatus Kaiserbacteria bacterium RIFCSPLOWO2_12_FULL_45_26</name>
    <dbReference type="NCBI Taxonomy" id="1798525"/>
    <lineage>
        <taxon>Bacteria</taxon>
        <taxon>Candidatus Kaiseribacteriota</taxon>
    </lineage>
</organism>
<proteinExistence type="predicted"/>
<dbReference type="Proteomes" id="UP000177325">
    <property type="component" value="Unassembled WGS sequence"/>
</dbReference>
<dbReference type="Gene3D" id="3.40.50.300">
    <property type="entry name" value="P-loop containing nucleotide triphosphate hydrolases"/>
    <property type="match status" value="1"/>
</dbReference>
<dbReference type="InterPro" id="IPR027417">
    <property type="entry name" value="P-loop_NTPase"/>
</dbReference>
<name>A0A1F6FG36_9BACT</name>
<evidence type="ECO:0000313" key="1">
    <source>
        <dbReference type="EMBL" id="OGG84822.1"/>
    </source>
</evidence>
<dbReference type="STRING" id="1798525.A3G90_01950"/>
<dbReference type="EMBL" id="MFMM01000001">
    <property type="protein sequence ID" value="OGG84822.1"/>
    <property type="molecule type" value="Genomic_DNA"/>
</dbReference>
<comment type="caution">
    <text evidence="1">The sequence shown here is derived from an EMBL/GenBank/DDBJ whole genome shotgun (WGS) entry which is preliminary data.</text>
</comment>
<dbReference type="AlphaFoldDB" id="A0A1F6FG36"/>
<dbReference type="SUPFAM" id="SSF52540">
    <property type="entry name" value="P-loop containing nucleoside triphosphate hydrolases"/>
    <property type="match status" value="1"/>
</dbReference>
<accession>A0A1F6FG36</accession>
<evidence type="ECO:0000313" key="2">
    <source>
        <dbReference type="Proteomes" id="UP000177325"/>
    </source>
</evidence>
<sequence>MMSQIFLITGVNGIGKSTLMSQLKNKLEGDIFNIHDFDERGVPDNANQEWRLSETLHWIKVGKENINNAKATVICGFMNF</sequence>
<protein>
    <recommendedName>
        <fullName evidence="3">Deoxynucleoside kinase domain-containing protein</fullName>
    </recommendedName>
</protein>
<evidence type="ECO:0008006" key="3">
    <source>
        <dbReference type="Google" id="ProtNLM"/>
    </source>
</evidence>
<gene>
    <name evidence="1" type="ORF">A3G90_01950</name>
</gene>